<dbReference type="GO" id="GO:0010468">
    <property type="term" value="P:regulation of gene expression"/>
    <property type="evidence" value="ECO:0007669"/>
    <property type="project" value="InterPro"/>
</dbReference>
<evidence type="ECO:0000256" key="1">
    <source>
        <dbReference type="SAM" id="Phobius"/>
    </source>
</evidence>
<dbReference type="RefSeq" id="WP_200688927.1">
    <property type="nucleotide sequence ID" value="NZ_JAEPRQ010000009.1"/>
</dbReference>
<dbReference type="GO" id="GO:0016020">
    <property type="term" value="C:membrane"/>
    <property type="evidence" value="ECO:0007669"/>
    <property type="project" value="InterPro"/>
</dbReference>
<proteinExistence type="predicted"/>
<sequence length="356" mass="37463">MPIFETVFIRRCLTVLIGLFGVLVFYLLNLPVPFLFGPMMACLAASLLRMPLVGPGRISVAARTVLGVAVGASITPAVLGQVPSMLASVAIVPIYIAVIGLIGVPFFRRVCGFDPVTAFYAAMPGGAADMTVFGQEAGANVRQLSLVHVTRLMVIMVLVPLILVQFYGTSLRHPVGPPATDLPLYELALMVASAIFGWIAAKRLGLFGAPILGPMIVAGLLSVCGILHMRPPREALWAAQFLIGLGIGVSYVGVTLRELRDTIAGGAAFVVILAVLAAIATETVTLTGLAPPVEGFLAFAPGGQAEMSMLAIIVGADLGFVVVHHLTRLVLVILGAPLVARWYLRRAQRDRGGPDL</sequence>
<feature type="transmembrane region" description="Helical" evidence="1">
    <location>
        <begin position="12"/>
        <end position="28"/>
    </location>
</feature>
<dbReference type="Proteomes" id="UP000640485">
    <property type="component" value="Unassembled WGS sequence"/>
</dbReference>
<dbReference type="PANTHER" id="PTHR38457">
    <property type="entry name" value="REGULATOR ABRB-RELATED"/>
    <property type="match status" value="1"/>
</dbReference>
<name>A0A934SFA6_9RHOB</name>
<evidence type="ECO:0000313" key="3">
    <source>
        <dbReference type="Proteomes" id="UP000640485"/>
    </source>
</evidence>
<keyword evidence="1" id="KW-1133">Transmembrane helix</keyword>
<accession>A0A934SFA6</accession>
<feature type="transmembrane region" description="Helical" evidence="1">
    <location>
        <begin position="235"/>
        <end position="254"/>
    </location>
</feature>
<feature type="transmembrane region" description="Helical" evidence="1">
    <location>
        <begin position="207"/>
        <end position="229"/>
    </location>
</feature>
<reference evidence="2" key="1">
    <citation type="submission" date="2021-01" db="EMBL/GenBank/DDBJ databases">
        <title>Paracoccus amoyensis sp. nov., isolated from the surface seawater along the coast of Xiamen Island, China.</title>
        <authorList>
            <person name="Lyu L."/>
        </authorList>
    </citation>
    <scope>NUCLEOTIDE SEQUENCE</scope>
    <source>
        <strain evidence="2">MJ17</strain>
    </source>
</reference>
<comment type="caution">
    <text evidence="2">The sequence shown here is derived from an EMBL/GenBank/DDBJ whole genome shotgun (WGS) entry which is preliminary data.</text>
</comment>
<dbReference type="InterPro" id="IPR007820">
    <property type="entry name" value="AbrB_fam"/>
</dbReference>
<feature type="transmembrane region" description="Helical" evidence="1">
    <location>
        <begin position="85"/>
        <end position="107"/>
    </location>
</feature>
<feature type="transmembrane region" description="Helical" evidence="1">
    <location>
        <begin position="266"/>
        <end position="290"/>
    </location>
</feature>
<dbReference type="AlphaFoldDB" id="A0A934SFA6"/>
<organism evidence="2 3">
    <name type="scientific">Paracoccus caeni</name>
    <dbReference type="NCBI Taxonomy" id="657651"/>
    <lineage>
        <taxon>Bacteria</taxon>
        <taxon>Pseudomonadati</taxon>
        <taxon>Pseudomonadota</taxon>
        <taxon>Alphaproteobacteria</taxon>
        <taxon>Rhodobacterales</taxon>
        <taxon>Paracoccaceae</taxon>
        <taxon>Paracoccus</taxon>
    </lineage>
</organism>
<gene>
    <name evidence="2" type="ORF">JJJ17_17870</name>
</gene>
<dbReference type="PANTHER" id="PTHR38457:SF1">
    <property type="entry name" value="REGULATOR ABRB-RELATED"/>
    <property type="match status" value="1"/>
</dbReference>
<keyword evidence="1" id="KW-0812">Transmembrane</keyword>
<dbReference type="EMBL" id="JAEPRQ010000009">
    <property type="protein sequence ID" value="MBK4217805.1"/>
    <property type="molecule type" value="Genomic_DNA"/>
</dbReference>
<keyword evidence="1" id="KW-0472">Membrane</keyword>
<feature type="transmembrane region" description="Helical" evidence="1">
    <location>
        <begin position="152"/>
        <end position="170"/>
    </location>
</feature>
<dbReference type="Pfam" id="PF05145">
    <property type="entry name" value="AbrB"/>
    <property type="match status" value="1"/>
</dbReference>
<feature type="transmembrane region" description="Helical" evidence="1">
    <location>
        <begin position="310"/>
        <end position="339"/>
    </location>
</feature>
<dbReference type="PIRSF" id="PIRSF038991">
    <property type="entry name" value="Protein_AbrB"/>
    <property type="match status" value="1"/>
</dbReference>
<feature type="transmembrane region" description="Helical" evidence="1">
    <location>
        <begin position="182"/>
        <end position="200"/>
    </location>
</feature>
<evidence type="ECO:0000313" key="2">
    <source>
        <dbReference type="EMBL" id="MBK4217805.1"/>
    </source>
</evidence>
<keyword evidence="3" id="KW-1185">Reference proteome</keyword>
<protein>
    <submittedName>
        <fullName evidence="2">AbrB family transcriptional regulator</fullName>
    </submittedName>
</protein>